<dbReference type="PANTHER" id="PTHR11188">
    <property type="entry name" value="ARRESTIN DOMAIN CONTAINING PROTEIN"/>
    <property type="match status" value="1"/>
</dbReference>
<sequence length="313" mass="35274">MFQETFKSFDINFDALNERNSFSCGDTISGRITFETSKQIKVDSIIIVVKGKAKVSWVTGSRKHRRTHSARMEYFTLKSPLIKENNVAVGAGSQVLPKGTHVYPFSLQIPQGNFPSSFKGCNGMVTYYVQVEIRRPWHLAKEFRTDLNYISHIDANYPQLLAPLASANEKMLCFLCCASGPISMNVRLERKGYVPGEKIKIMADFENGSARTLVPKALLIQEQTFYTLSRGSSCHVPQVLIKVEGRPVTPYSSDVWRDQMLQIPFNIPLTISNCQILEVAYYLLVRLCIPGGRDLEVKFPLVICSIPVYSYPA</sequence>
<evidence type="ECO:0000256" key="1">
    <source>
        <dbReference type="ARBA" id="ARBA00005298"/>
    </source>
</evidence>
<evidence type="ECO:0000259" key="2">
    <source>
        <dbReference type="SMART" id="SM01017"/>
    </source>
</evidence>
<evidence type="ECO:0000313" key="3">
    <source>
        <dbReference type="EMBL" id="KAG7481301.1"/>
    </source>
</evidence>
<dbReference type="PANTHER" id="PTHR11188:SF135">
    <property type="entry name" value="ARRESTIN DOMAIN CONTAINING 3-LIKE-RELATED"/>
    <property type="match status" value="1"/>
</dbReference>
<comment type="caution">
    <text evidence="3">The sequence shown here is derived from an EMBL/GenBank/DDBJ whole genome shotgun (WGS) entry which is preliminary data.</text>
</comment>
<gene>
    <name evidence="3" type="ORF">MATL_G00065270</name>
</gene>
<comment type="similarity">
    <text evidence="1">Belongs to the arrestin family.</text>
</comment>
<organism evidence="3 4">
    <name type="scientific">Megalops atlanticus</name>
    <name type="common">Tarpon</name>
    <name type="synonym">Clupea gigantea</name>
    <dbReference type="NCBI Taxonomy" id="7932"/>
    <lineage>
        <taxon>Eukaryota</taxon>
        <taxon>Metazoa</taxon>
        <taxon>Chordata</taxon>
        <taxon>Craniata</taxon>
        <taxon>Vertebrata</taxon>
        <taxon>Euteleostomi</taxon>
        <taxon>Actinopterygii</taxon>
        <taxon>Neopterygii</taxon>
        <taxon>Teleostei</taxon>
        <taxon>Elopiformes</taxon>
        <taxon>Megalopidae</taxon>
        <taxon>Megalops</taxon>
    </lineage>
</organism>
<dbReference type="GO" id="GO:0005886">
    <property type="term" value="C:plasma membrane"/>
    <property type="evidence" value="ECO:0007669"/>
    <property type="project" value="TreeGrafter"/>
</dbReference>
<proteinExistence type="inferred from homology"/>
<dbReference type="AlphaFoldDB" id="A0A9D3THS9"/>
<protein>
    <recommendedName>
        <fullName evidence="2">Arrestin C-terminal-like domain-containing protein</fullName>
    </recommendedName>
</protein>
<dbReference type="GO" id="GO:0005737">
    <property type="term" value="C:cytoplasm"/>
    <property type="evidence" value="ECO:0007669"/>
    <property type="project" value="TreeGrafter"/>
</dbReference>
<evidence type="ECO:0000313" key="4">
    <source>
        <dbReference type="Proteomes" id="UP001046870"/>
    </source>
</evidence>
<dbReference type="GO" id="GO:0015031">
    <property type="term" value="P:protein transport"/>
    <property type="evidence" value="ECO:0007669"/>
    <property type="project" value="TreeGrafter"/>
</dbReference>
<dbReference type="GO" id="GO:0007399">
    <property type="term" value="P:nervous system development"/>
    <property type="evidence" value="ECO:0007669"/>
    <property type="project" value="UniProtKB-ARBA"/>
</dbReference>
<dbReference type="SUPFAM" id="SSF81296">
    <property type="entry name" value="E set domains"/>
    <property type="match status" value="2"/>
</dbReference>
<keyword evidence="4" id="KW-1185">Reference proteome</keyword>
<dbReference type="Pfam" id="PF00339">
    <property type="entry name" value="Arrestin_N"/>
    <property type="match status" value="1"/>
</dbReference>
<feature type="domain" description="Arrestin C-terminal-like" evidence="2">
    <location>
        <begin position="178"/>
        <end position="308"/>
    </location>
</feature>
<dbReference type="InterPro" id="IPR011021">
    <property type="entry name" value="Arrestin-like_N"/>
</dbReference>
<dbReference type="SMART" id="SM01017">
    <property type="entry name" value="Arrestin_C"/>
    <property type="match status" value="1"/>
</dbReference>
<reference evidence="3" key="1">
    <citation type="submission" date="2021-01" db="EMBL/GenBank/DDBJ databases">
        <authorList>
            <person name="Zahm M."/>
            <person name="Roques C."/>
            <person name="Cabau C."/>
            <person name="Klopp C."/>
            <person name="Donnadieu C."/>
            <person name="Jouanno E."/>
            <person name="Lampietro C."/>
            <person name="Louis A."/>
            <person name="Herpin A."/>
            <person name="Echchiki A."/>
            <person name="Berthelot C."/>
            <person name="Parey E."/>
            <person name="Roest-Crollius H."/>
            <person name="Braasch I."/>
            <person name="Postlethwait J."/>
            <person name="Bobe J."/>
            <person name="Montfort J."/>
            <person name="Bouchez O."/>
            <person name="Begum T."/>
            <person name="Mejri S."/>
            <person name="Adams A."/>
            <person name="Chen W.-J."/>
            <person name="Guiguen Y."/>
        </authorList>
    </citation>
    <scope>NUCLEOTIDE SEQUENCE</scope>
    <source>
        <strain evidence="3">YG-15Mar2019-1</strain>
        <tissue evidence="3">Brain</tissue>
    </source>
</reference>
<dbReference type="InterPro" id="IPR014756">
    <property type="entry name" value="Ig_E-set"/>
</dbReference>
<dbReference type="EMBL" id="JAFDVH010000004">
    <property type="protein sequence ID" value="KAG7481301.1"/>
    <property type="molecule type" value="Genomic_DNA"/>
</dbReference>
<accession>A0A9D3THS9</accession>
<dbReference type="OrthoDB" id="2333384at2759"/>
<dbReference type="Pfam" id="PF02752">
    <property type="entry name" value="Arrestin_C"/>
    <property type="match status" value="1"/>
</dbReference>
<dbReference type="InterPro" id="IPR050357">
    <property type="entry name" value="Arrestin_domain-protein"/>
</dbReference>
<name>A0A9D3THS9_MEGAT</name>
<dbReference type="InterPro" id="IPR011022">
    <property type="entry name" value="Arrestin_C-like"/>
</dbReference>
<dbReference type="Gene3D" id="2.60.40.640">
    <property type="match status" value="2"/>
</dbReference>
<dbReference type="InterPro" id="IPR014752">
    <property type="entry name" value="Arrestin-like_C"/>
</dbReference>
<dbReference type="Proteomes" id="UP001046870">
    <property type="component" value="Chromosome 4"/>
</dbReference>